<dbReference type="InterPro" id="IPR007627">
    <property type="entry name" value="RNA_pol_sigma70_r2"/>
</dbReference>
<accession>A0A1B1SBY4</accession>
<keyword evidence="4" id="KW-0804">Transcription</keyword>
<proteinExistence type="inferred from homology"/>
<keyword evidence="3" id="KW-0731">Sigma factor</keyword>
<dbReference type="SUPFAM" id="SSF88946">
    <property type="entry name" value="Sigma2 domain of RNA polymerase sigma factors"/>
    <property type="match status" value="1"/>
</dbReference>
<dbReference type="Pfam" id="PF08281">
    <property type="entry name" value="Sigma70_r4_2"/>
    <property type="match status" value="1"/>
</dbReference>
<dbReference type="Pfam" id="PF04542">
    <property type="entry name" value="Sigma70_r2"/>
    <property type="match status" value="1"/>
</dbReference>
<comment type="similarity">
    <text evidence="1">Belongs to the sigma-70 factor family. ECF subfamily.</text>
</comment>
<dbReference type="PANTHER" id="PTHR43133">
    <property type="entry name" value="RNA POLYMERASE ECF-TYPE SIGMA FACTO"/>
    <property type="match status" value="1"/>
</dbReference>
<name>A0A1B1SBY4_9BACT</name>
<evidence type="ECO:0000256" key="3">
    <source>
        <dbReference type="ARBA" id="ARBA00023082"/>
    </source>
</evidence>
<dbReference type="GO" id="GO:0006352">
    <property type="term" value="P:DNA-templated transcription initiation"/>
    <property type="evidence" value="ECO:0007669"/>
    <property type="project" value="InterPro"/>
</dbReference>
<keyword evidence="2" id="KW-0805">Transcription regulation</keyword>
<dbReference type="GeneID" id="65537439"/>
<feature type="domain" description="RNA polymerase sigma-70 region 2" evidence="5">
    <location>
        <begin position="28"/>
        <end position="94"/>
    </location>
</feature>
<evidence type="ECO:0000256" key="4">
    <source>
        <dbReference type="ARBA" id="ARBA00023163"/>
    </source>
</evidence>
<dbReference type="NCBIfam" id="TIGR02937">
    <property type="entry name" value="sigma70-ECF"/>
    <property type="match status" value="1"/>
</dbReference>
<evidence type="ECO:0000256" key="1">
    <source>
        <dbReference type="ARBA" id="ARBA00010641"/>
    </source>
</evidence>
<dbReference type="InterPro" id="IPR013249">
    <property type="entry name" value="RNA_pol_sigma70_r4_t2"/>
</dbReference>
<feature type="domain" description="RNA polymerase sigma factor 70 region 4 type 2" evidence="6">
    <location>
        <begin position="128"/>
        <end position="176"/>
    </location>
</feature>
<reference evidence="8" key="1">
    <citation type="submission" date="2016-04" db="EMBL/GenBank/DDBJ databases">
        <title>Complete Genome Sequences of Twelve Strains of a Stable Defined Moderately Diverse Mouse Microbiota 2 (sDMDMm2).</title>
        <authorList>
            <person name="Uchimura Y."/>
            <person name="Wyss M."/>
            <person name="Brugiroux S."/>
            <person name="Limenitakis J.P."/>
            <person name="Stecher B."/>
            <person name="McCoy K.D."/>
            <person name="Macpherson A.J."/>
        </authorList>
    </citation>
    <scope>NUCLEOTIDE SEQUENCE [LARGE SCALE GENOMIC DNA]</scope>
    <source>
        <strain evidence="8">YL27</strain>
    </source>
</reference>
<sequence>MQENPKESSDVQLLERVHKGDSGALGLLYIRYSARVYDLALHFSGNEKEAEDITQNVFSRLWERRELLTNICSLKAYLFRMTRNEILTLFRHRKVERGYARQQMEKEPQHAPDSSMKVTTTELVEMIDIAIERMPELRKRIFMMSRYDEMTYAEIARHLDISPRTVQYHIGKALNELRKLMDVMVLFV</sequence>
<dbReference type="InterPro" id="IPR014327">
    <property type="entry name" value="RNA_pol_sigma70_bacteroid"/>
</dbReference>
<dbReference type="Gene3D" id="1.10.1740.10">
    <property type="match status" value="1"/>
</dbReference>
<dbReference type="PANTHER" id="PTHR43133:SF46">
    <property type="entry name" value="RNA POLYMERASE SIGMA-70 FACTOR ECF SUBFAMILY"/>
    <property type="match status" value="1"/>
</dbReference>
<evidence type="ECO:0000259" key="6">
    <source>
        <dbReference type="Pfam" id="PF08281"/>
    </source>
</evidence>
<evidence type="ECO:0000313" key="7">
    <source>
        <dbReference type="EMBL" id="ANU64220.1"/>
    </source>
</evidence>
<dbReference type="KEGG" id="pary:A4V02_11205"/>
<dbReference type="GO" id="GO:0016987">
    <property type="term" value="F:sigma factor activity"/>
    <property type="evidence" value="ECO:0007669"/>
    <property type="project" value="UniProtKB-KW"/>
</dbReference>
<dbReference type="SUPFAM" id="SSF88659">
    <property type="entry name" value="Sigma3 and sigma4 domains of RNA polymerase sigma factors"/>
    <property type="match status" value="1"/>
</dbReference>
<dbReference type="InterPro" id="IPR039425">
    <property type="entry name" value="RNA_pol_sigma-70-like"/>
</dbReference>
<dbReference type="EMBL" id="CP015402">
    <property type="protein sequence ID" value="ANU64220.1"/>
    <property type="molecule type" value="Genomic_DNA"/>
</dbReference>
<evidence type="ECO:0000259" key="5">
    <source>
        <dbReference type="Pfam" id="PF04542"/>
    </source>
</evidence>
<dbReference type="InterPro" id="IPR014284">
    <property type="entry name" value="RNA_pol_sigma-70_dom"/>
</dbReference>
<dbReference type="InterPro" id="IPR013325">
    <property type="entry name" value="RNA_pol_sigma_r2"/>
</dbReference>
<gene>
    <name evidence="7" type="ORF">A4V02_11205</name>
</gene>
<dbReference type="Proteomes" id="UP000186351">
    <property type="component" value="Chromosome"/>
</dbReference>
<dbReference type="GO" id="GO:0003677">
    <property type="term" value="F:DNA binding"/>
    <property type="evidence" value="ECO:0007669"/>
    <property type="project" value="InterPro"/>
</dbReference>
<dbReference type="AlphaFoldDB" id="A0A1B1SBY4"/>
<accession>A0A1Z2XGY0</accession>
<dbReference type="InterPro" id="IPR036388">
    <property type="entry name" value="WH-like_DNA-bd_sf"/>
</dbReference>
<keyword evidence="8" id="KW-1185">Reference proteome</keyword>
<evidence type="ECO:0000313" key="8">
    <source>
        <dbReference type="Proteomes" id="UP000186351"/>
    </source>
</evidence>
<dbReference type="STRING" id="1796646.A4V02_11205"/>
<organism evidence="7 8">
    <name type="scientific">Muribaculum intestinale</name>
    <dbReference type="NCBI Taxonomy" id="1796646"/>
    <lineage>
        <taxon>Bacteria</taxon>
        <taxon>Pseudomonadati</taxon>
        <taxon>Bacteroidota</taxon>
        <taxon>Bacteroidia</taxon>
        <taxon>Bacteroidales</taxon>
        <taxon>Muribaculaceae</taxon>
        <taxon>Muribaculum</taxon>
    </lineage>
</organism>
<dbReference type="OrthoDB" id="1493347at2"/>
<protein>
    <recommendedName>
        <fullName evidence="9">RNA polymerase sigma-70 factor</fullName>
    </recommendedName>
</protein>
<dbReference type="RefSeq" id="WP_068961510.1">
    <property type="nucleotide sequence ID" value="NZ_CAJTAP010000001.1"/>
</dbReference>
<dbReference type="InterPro" id="IPR013324">
    <property type="entry name" value="RNA_pol_sigma_r3/r4-like"/>
</dbReference>
<evidence type="ECO:0000256" key="2">
    <source>
        <dbReference type="ARBA" id="ARBA00023015"/>
    </source>
</evidence>
<dbReference type="Gene3D" id="1.10.10.10">
    <property type="entry name" value="Winged helix-like DNA-binding domain superfamily/Winged helix DNA-binding domain"/>
    <property type="match status" value="1"/>
</dbReference>
<evidence type="ECO:0008006" key="9">
    <source>
        <dbReference type="Google" id="ProtNLM"/>
    </source>
</evidence>
<dbReference type="NCBIfam" id="TIGR02985">
    <property type="entry name" value="Sig70_bacteroi1"/>
    <property type="match status" value="1"/>
</dbReference>